<dbReference type="RefSeq" id="YP_009093392.1">
    <property type="nucleotide sequence ID" value="NC_025313.1"/>
</dbReference>
<evidence type="ECO:0000256" key="4">
    <source>
        <dbReference type="HAMAP-Rule" id="MF_01366"/>
    </source>
</evidence>
<evidence type="ECO:0000256" key="3">
    <source>
        <dbReference type="ARBA" id="ARBA00023274"/>
    </source>
</evidence>
<dbReference type="InterPro" id="IPR005822">
    <property type="entry name" value="Ribosomal_uL13"/>
</dbReference>
<evidence type="ECO:0000313" key="5">
    <source>
        <dbReference type="EMBL" id="AIR76065.1"/>
    </source>
</evidence>
<dbReference type="PANTHER" id="PTHR11545:SF41">
    <property type="entry name" value="50S RIBOSOMAL PROTEIN L13, CHLOROPLASTIC"/>
    <property type="match status" value="1"/>
</dbReference>
<dbReference type="EMBL" id="KJ958484">
    <property type="protein sequence ID" value="AIR76065.1"/>
    <property type="molecule type" value="Genomic_DNA"/>
</dbReference>
<dbReference type="GO" id="GO:0006412">
    <property type="term" value="P:translation"/>
    <property type="evidence" value="ECO:0007669"/>
    <property type="project" value="UniProtKB-UniRule"/>
</dbReference>
<dbReference type="Gene3D" id="3.90.1180.10">
    <property type="entry name" value="Ribosomal protein L13"/>
    <property type="match status" value="1"/>
</dbReference>
<dbReference type="PANTHER" id="PTHR11545">
    <property type="entry name" value="RIBOSOMAL PROTEIN L13"/>
    <property type="match status" value="1"/>
</dbReference>
<dbReference type="GO" id="GO:0003735">
    <property type="term" value="F:structural constituent of ribosome"/>
    <property type="evidence" value="ECO:0007669"/>
    <property type="project" value="InterPro"/>
</dbReference>
<dbReference type="GO" id="GO:0005762">
    <property type="term" value="C:mitochondrial large ribosomal subunit"/>
    <property type="evidence" value="ECO:0007669"/>
    <property type="project" value="TreeGrafter"/>
</dbReference>
<evidence type="ECO:0000256" key="1">
    <source>
        <dbReference type="ARBA" id="ARBA00006227"/>
    </source>
</evidence>
<dbReference type="Pfam" id="PF00572">
    <property type="entry name" value="Ribosomal_L13"/>
    <property type="match status" value="1"/>
</dbReference>
<dbReference type="AlphaFoldDB" id="A0A089VNY1"/>
<reference evidence="5" key="2">
    <citation type="submission" date="2014-06" db="EMBL/GenBank/DDBJ databases">
        <authorList>
            <person name="Sabir J.S.M."/>
            <person name="Yu M."/>
            <person name="Ashworth M.P."/>
            <person name="Baeshen N.A."/>
            <person name="Baeshen M.N."/>
            <person name="Bahieldin A."/>
            <person name="Theriot E.C."/>
            <person name="Jansen R.K."/>
        </authorList>
    </citation>
    <scope>NUCLEOTIDE SEQUENCE</scope>
</reference>
<comment type="similarity">
    <text evidence="1 4">Belongs to the universal ribosomal protein uL13 family.</text>
</comment>
<dbReference type="HAMAP" id="MF_01366">
    <property type="entry name" value="Ribosomal_uL13"/>
    <property type="match status" value="1"/>
</dbReference>
<gene>
    <name evidence="4 5" type="primary">rpl13</name>
</gene>
<keyword evidence="3 4" id="KW-0687">Ribonucleoprotein</keyword>
<organism evidence="5">
    <name type="scientific">Cerataulina bicornis</name>
    <name type="common">Diatom</name>
    <name type="synonym">Cerataulina daemon</name>
    <dbReference type="NCBI Taxonomy" id="1527800"/>
    <lineage>
        <taxon>Eukaryota</taxon>
        <taxon>Sar</taxon>
        <taxon>Stramenopiles</taxon>
        <taxon>Ochrophyta</taxon>
        <taxon>Bacillariophyta</taxon>
        <taxon>Mediophyceae</taxon>
        <taxon>Biddulphiophycidae</taxon>
        <taxon>Hemiaulales</taxon>
        <taxon>Hemiaulaceae</taxon>
        <taxon>Cerataulina</taxon>
    </lineage>
</organism>
<dbReference type="InterPro" id="IPR005823">
    <property type="entry name" value="Ribosomal_uL13_bac-type"/>
</dbReference>
<evidence type="ECO:0000256" key="2">
    <source>
        <dbReference type="ARBA" id="ARBA00022980"/>
    </source>
</evidence>
<keyword evidence="2 4" id="KW-0689">Ribosomal protein</keyword>
<keyword evidence="5" id="KW-0934">Plastid</keyword>
<dbReference type="GO" id="GO:0003729">
    <property type="term" value="F:mRNA binding"/>
    <property type="evidence" value="ECO:0007669"/>
    <property type="project" value="TreeGrafter"/>
</dbReference>
<reference evidence="5" key="1">
    <citation type="journal article" date="2014" name="PLoS ONE">
        <title>Conserved gene order and expanded inverted repeats characterize plastid genomes of Thalassiosirales.</title>
        <authorList>
            <person name="Sabir J.S."/>
            <person name="Yu M."/>
            <person name="Ashworth M.P."/>
            <person name="Baeshen N.A."/>
            <person name="Baeshen M.N."/>
            <person name="Bahieldin A."/>
            <person name="Theriot E.C."/>
            <person name="Jansen R.K."/>
        </authorList>
    </citation>
    <scope>NUCLEOTIDE SEQUENCE</scope>
</reference>
<dbReference type="PIRSF" id="PIRSF002181">
    <property type="entry name" value="Ribosomal_L13"/>
    <property type="match status" value="1"/>
</dbReference>
<comment type="subunit">
    <text evidence="4">Part of the 50S ribosomal subunit.</text>
</comment>
<dbReference type="GO" id="GO:0009507">
    <property type="term" value="C:chloroplast"/>
    <property type="evidence" value="ECO:0007669"/>
    <property type="project" value="UniProtKB-SubCell"/>
</dbReference>
<dbReference type="GO" id="GO:0017148">
    <property type="term" value="P:negative regulation of translation"/>
    <property type="evidence" value="ECO:0007669"/>
    <property type="project" value="TreeGrafter"/>
</dbReference>
<sequence length="145" mass="16540">MNETFIPATGYNKRKWYVIDCEGQQLGRLSSIIIAILSGKLKSYYHPAFDMGDYVILINAEALTLDRDIQKVHVFRPGRPGTSLKKLVNALPQQIIERCIIGMMPKGVARRRLAKRLKIYQGPQHPHTAQNPIQLNDFENLNNNL</sequence>
<proteinExistence type="inferred from homology"/>
<dbReference type="CDD" id="cd00392">
    <property type="entry name" value="Ribosomal_L13"/>
    <property type="match status" value="1"/>
</dbReference>
<dbReference type="InterPro" id="IPR036899">
    <property type="entry name" value="Ribosomal_uL13_sf"/>
</dbReference>
<geneLocation type="chloroplast" evidence="5"/>
<keyword evidence="5" id="KW-0150">Chloroplast</keyword>
<protein>
    <recommendedName>
        <fullName evidence="4">Large ribosomal subunit protein uL13c</fullName>
    </recommendedName>
</protein>
<dbReference type="SUPFAM" id="SSF52161">
    <property type="entry name" value="Ribosomal protein L13"/>
    <property type="match status" value="1"/>
</dbReference>
<accession>A0A089VNY1</accession>
<dbReference type="GeneID" id="20834141"/>
<name>A0A089VNY1_CERBC</name>
<comment type="subcellular location">
    <subcellularLocation>
        <location evidence="4">Plastid</location>
        <location evidence="4">Chloroplast</location>
    </subcellularLocation>
</comment>
<dbReference type="NCBIfam" id="TIGR01066">
    <property type="entry name" value="rplM_bact"/>
    <property type="match status" value="1"/>
</dbReference>